<dbReference type="RefSeq" id="WP_089403831.1">
    <property type="nucleotide sequence ID" value="NZ_FZOH01000003.1"/>
</dbReference>
<evidence type="ECO:0000313" key="1">
    <source>
        <dbReference type="EMBL" id="SNS30862.1"/>
    </source>
</evidence>
<dbReference type="EMBL" id="FZOH01000003">
    <property type="protein sequence ID" value="SNS30862.1"/>
    <property type="molecule type" value="Genomic_DNA"/>
</dbReference>
<dbReference type="Proteomes" id="UP000198386">
    <property type="component" value="Unassembled WGS sequence"/>
</dbReference>
<keyword evidence="2" id="KW-1185">Reference proteome</keyword>
<name>A0A239DFL4_9ACTN</name>
<proteinExistence type="predicted"/>
<protein>
    <submittedName>
        <fullName evidence="1">Uncharacterized protein</fullName>
    </submittedName>
</protein>
<organism evidence="1 2">
    <name type="scientific">Geodermatophilus saharensis</name>
    <dbReference type="NCBI Taxonomy" id="1137994"/>
    <lineage>
        <taxon>Bacteria</taxon>
        <taxon>Bacillati</taxon>
        <taxon>Actinomycetota</taxon>
        <taxon>Actinomycetes</taxon>
        <taxon>Geodermatophilales</taxon>
        <taxon>Geodermatophilaceae</taxon>
        <taxon>Geodermatophilus</taxon>
    </lineage>
</organism>
<sequence length="67" mass="7141">MCVHTTPCPDATSDARDLAAVVSSHPEQGWSLLCNGVVLFDDDGELLPDGRAVADHHQWRCPGLVSA</sequence>
<dbReference type="Pfam" id="PF19462">
    <property type="entry name" value="DUF5999"/>
    <property type="match status" value="1"/>
</dbReference>
<dbReference type="AlphaFoldDB" id="A0A239DFL4"/>
<dbReference type="InterPro" id="IPR046041">
    <property type="entry name" value="DUF5999"/>
</dbReference>
<reference evidence="2" key="1">
    <citation type="submission" date="2017-06" db="EMBL/GenBank/DDBJ databases">
        <authorList>
            <person name="Varghese N."/>
            <person name="Submissions S."/>
        </authorList>
    </citation>
    <scope>NUCLEOTIDE SEQUENCE [LARGE SCALE GENOMIC DNA]</scope>
    <source>
        <strain evidence="2">DSM 45423</strain>
    </source>
</reference>
<gene>
    <name evidence="1" type="ORF">SAMN04488107_2140</name>
</gene>
<accession>A0A239DFL4</accession>
<dbReference type="OrthoDB" id="3217111at2"/>
<evidence type="ECO:0000313" key="2">
    <source>
        <dbReference type="Proteomes" id="UP000198386"/>
    </source>
</evidence>